<accession>A0A173W751</accession>
<protein>
    <submittedName>
        <fullName evidence="1">Predicted metal-binding protein related to the C-terminal domain of SecA</fullName>
    </submittedName>
</protein>
<sequence length="401" mass="45165">MEHDMRQTAVEPEESLEQMMQEGAEARRKQLYRHKLPEERTLTAMLTAMTKAELDDIRFNLNVTGASSLKKAELTARLCPAITSFAERWMMSLLEDEYNLFRDFAANGGQSESLSDEDDRLDYLRGLGFLSCGKSGETLVWYMPEEVLAVFGQMDTQGFHDRVLLNTEVARFAAGILYACGYLNYEQLFERVVSYLEAERAQALSFMDFVGIMLNASCWKNTVVALPQGVKYYTLIDEDALEDEQLRRSDLDFAALTRAEAWAAGADSYTPDTPACRALIQFFMQEHGCDVMKAADITGEITILLQNGGTMQEAVEYLEDLRLMQDEDKAEAILAPLAALNNATRLWQLKGHTPEELMAMTGEGRVIPFNQVHKAKVGRNDPCPCGSGKKYKNCCLRKDEQ</sequence>
<evidence type="ECO:0000313" key="1">
    <source>
        <dbReference type="EMBL" id="CUN34786.1"/>
    </source>
</evidence>
<dbReference type="SUPFAM" id="SSF103642">
    <property type="entry name" value="Sec-C motif"/>
    <property type="match status" value="1"/>
</dbReference>
<dbReference type="AlphaFoldDB" id="A0A173W751"/>
<dbReference type="eggNOG" id="COG3012">
    <property type="taxonomic scope" value="Bacteria"/>
</dbReference>
<dbReference type="InterPro" id="IPR004027">
    <property type="entry name" value="SEC_C_motif"/>
</dbReference>
<dbReference type="PANTHER" id="PTHR33747">
    <property type="entry name" value="UPF0225 PROTEIN SCO1677"/>
    <property type="match status" value="1"/>
</dbReference>
<dbReference type="Gene3D" id="3.10.450.50">
    <property type="match status" value="1"/>
</dbReference>
<gene>
    <name evidence="1" type="primary">secA_2</name>
    <name evidence="1" type="ORF">ERS852385_00064</name>
</gene>
<name>A0A173W751_9FIRM</name>
<dbReference type="RefSeq" id="WP_391510231.1">
    <property type="nucleotide sequence ID" value="NZ_CABIWZ010000001.1"/>
</dbReference>
<dbReference type="STRING" id="187979.ERS852385_00064"/>
<dbReference type="EMBL" id="CYYU01000001">
    <property type="protein sequence ID" value="CUN34786.1"/>
    <property type="molecule type" value="Genomic_DNA"/>
</dbReference>
<reference evidence="1 2" key="1">
    <citation type="submission" date="2015-09" db="EMBL/GenBank/DDBJ databases">
        <authorList>
            <consortium name="Pathogen Informatics"/>
        </authorList>
    </citation>
    <scope>NUCLEOTIDE SEQUENCE [LARGE SCALE GENOMIC DNA]</scope>
    <source>
        <strain evidence="1 2">2789STDY5608828</strain>
    </source>
</reference>
<proteinExistence type="predicted"/>
<keyword evidence="2" id="KW-1185">Reference proteome</keyword>
<evidence type="ECO:0000313" key="2">
    <source>
        <dbReference type="Proteomes" id="UP000095546"/>
    </source>
</evidence>
<dbReference type="Pfam" id="PF02810">
    <property type="entry name" value="SEC-C"/>
    <property type="match status" value="1"/>
</dbReference>
<dbReference type="PANTHER" id="PTHR33747:SF1">
    <property type="entry name" value="ADENYLATE CYCLASE-ASSOCIATED CAP C-TERMINAL DOMAIN-CONTAINING PROTEIN"/>
    <property type="match status" value="1"/>
</dbReference>
<organism evidence="1 2">
    <name type="scientific">Mitsuokella jalaludinii</name>
    <dbReference type="NCBI Taxonomy" id="187979"/>
    <lineage>
        <taxon>Bacteria</taxon>
        <taxon>Bacillati</taxon>
        <taxon>Bacillota</taxon>
        <taxon>Negativicutes</taxon>
        <taxon>Selenomonadales</taxon>
        <taxon>Selenomonadaceae</taxon>
        <taxon>Mitsuokella</taxon>
    </lineage>
</organism>
<dbReference type="Proteomes" id="UP000095546">
    <property type="component" value="Unassembled WGS sequence"/>
</dbReference>